<protein>
    <submittedName>
        <fullName evidence="3">Secreted protein</fullName>
    </submittedName>
</protein>
<evidence type="ECO:0000313" key="3">
    <source>
        <dbReference type="WBParaSite" id="SPAL_0001304300.1"/>
    </source>
</evidence>
<keyword evidence="1" id="KW-0472">Membrane</keyword>
<dbReference type="WBParaSite" id="SPAL_0001304300.1">
    <property type="protein sequence ID" value="SPAL_0001304300.1"/>
    <property type="gene ID" value="SPAL_0001304300"/>
</dbReference>
<evidence type="ECO:0000256" key="1">
    <source>
        <dbReference type="SAM" id="Phobius"/>
    </source>
</evidence>
<proteinExistence type="predicted"/>
<dbReference type="AlphaFoldDB" id="A0A0N5C517"/>
<keyword evidence="1" id="KW-0812">Transmembrane</keyword>
<accession>A0A0N5C517</accession>
<name>A0A0N5C517_STREA</name>
<keyword evidence="2" id="KW-1185">Reference proteome</keyword>
<organism evidence="2 3">
    <name type="scientific">Strongyloides papillosus</name>
    <name type="common">Intestinal threadworm</name>
    <dbReference type="NCBI Taxonomy" id="174720"/>
    <lineage>
        <taxon>Eukaryota</taxon>
        <taxon>Metazoa</taxon>
        <taxon>Ecdysozoa</taxon>
        <taxon>Nematoda</taxon>
        <taxon>Chromadorea</taxon>
        <taxon>Rhabditida</taxon>
        <taxon>Tylenchina</taxon>
        <taxon>Panagrolaimomorpha</taxon>
        <taxon>Strongyloidoidea</taxon>
        <taxon>Strongyloididae</taxon>
        <taxon>Strongyloides</taxon>
    </lineage>
</organism>
<dbReference type="Proteomes" id="UP000046392">
    <property type="component" value="Unplaced"/>
</dbReference>
<keyword evidence="1" id="KW-1133">Transmembrane helix</keyword>
<sequence>MFHVTAARIFIHPVLVKYLFTMVQFAICISKIAKTRFSLRRPMYEVGITGTVACKYPRLGSGFTAYVSEKPNTTKEYRPIAKFSGTYWEKFYIHKIFFSWRIPKNLYIKFFYQCSKIPSHCMQMIIKPIPSHMIFQSGTLTQFFNLGTFDVTGKSSFQGTCLRMTKF</sequence>
<evidence type="ECO:0000313" key="2">
    <source>
        <dbReference type="Proteomes" id="UP000046392"/>
    </source>
</evidence>
<feature type="transmembrane region" description="Helical" evidence="1">
    <location>
        <begin position="15"/>
        <end position="33"/>
    </location>
</feature>
<reference evidence="3" key="1">
    <citation type="submission" date="2017-02" db="UniProtKB">
        <authorList>
            <consortium name="WormBaseParasite"/>
        </authorList>
    </citation>
    <scope>IDENTIFICATION</scope>
</reference>